<name>A0EFR5_PARTE</name>
<dbReference type="RefSeq" id="XP_001461529.1">
    <property type="nucleotide sequence ID" value="XM_001461492.1"/>
</dbReference>
<feature type="domain" description="Ribosomal protein eL8/eL30/eS12/Gadd45" evidence="1">
    <location>
        <begin position="27"/>
        <end position="102"/>
    </location>
</feature>
<evidence type="ECO:0000313" key="2">
    <source>
        <dbReference type="EMBL" id="CAK94156.1"/>
    </source>
</evidence>
<organism evidence="2 3">
    <name type="scientific">Paramecium tetraurelia</name>
    <dbReference type="NCBI Taxonomy" id="5888"/>
    <lineage>
        <taxon>Eukaryota</taxon>
        <taxon>Sar</taxon>
        <taxon>Alveolata</taxon>
        <taxon>Ciliophora</taxon>
        <taxon>Intramacronucleata</taxon>
        <taxon>Oligohymenophorea</taxon>
        <taxon>Peniculida</taxon>
        <taxon>Parameciidae</taxon>
        <taxon>Paramecium</taxon>
    </lineage>
</organism>
<evidence type="ECO:0000313" key="3">
    <source>
        <dbReference type="Proteomes" id="UP000000600"/>
    </source>
</evidence>
<dbReference type="AlphaFoldDB" id="A0EFR5"/>
<dbReference type="Proteomes" id="UP000000600">
    <property type="component" value="Unassembled WGS sequence"/>
</dbReference>
<dbReference type="GeneID" id="5047314"/>
<dbReference type="InterPro" id="IPR029064">
    <property type="entry name" value="Ribosomal_eL30-like_sf"/>
</dbReference>
<keyword evidence="3" id="KW-1185">Reference proteome</keyword>
<evidence type="ECO:0000259" key="1">
    <source>
        <dbReference type="Pfam" id="PF01248"/>
    </source>
</evidence>
<dbReference type="Gene3D" id="3.30.1330.30">
    <property type="match status" value="1"/>
</dbReference>
<dbReference type="eggNOG" id="KOG3166">
    <property type="taxonomic scope" value="Eukaryota"/>
</dbReference>
<protein>
    <recommendedName>
        <fullName evidence="1">Ribosomal protein eL8/eL30/eS12/Gadd45 domain-containing protein</fullName>
    </recommendedName>
</protein>
<sequence>MYELSQYKDYKVYLLLRNYAPKMRTDKKYELIEKVNVLNFGLHHVTTFVQTNKSKQVLIVYDVDPIKLAKVPLEFIKNKQILGGFIHSKTAIFIALIKDRKEDQVQFDNVEKNSIQIILKGSRFKITSQ</sequence>
<gene>
    <name evidence="2" type="ORF">GSPATT00026479001</name>
</gene>
<dbReference type="SUPFAM" id="SSF55315">
    <property type="entry name" value="L30e-like"/>
    <property type="match status" value="1"/>
</dbReference>
<dbReference type="InterPro" id="IPR004038">
    <property type="entry name" value="Ribosomal_eL8/eL30/eS12/Gad45"/>
</dbReference>
<dbReference type="HOGENOM" id="CLU_1953051_0_0_1"/>
<reference evidence="2 3" key="1">
    <citation type="journal article" date="2006" name="Nature">
        <title>Global trends of whole-genome duplications revealed by the ciliate Paramecium tetraurelia.</title>
        <authorList>
            <consortium name="Genoscope"/>
            <person name="Aury J.-M."/>
            <person name="Jaillon O."/>
            <person name="Duret L."/>
            <person name="Noel B."/>
            <person name="Jubin C."/>
            <person name="Porcel B.M."/>
            <person name="Segurens B."/>
            <person name="Daubin V."/>
            <person name="Anthouard V."/>
            <person name="Aiach N."/>
            <person name="Arnaiz O."/>
            <person name="Billaut A."/>
            <person name="Beisson J."/>
            <person name="Blanc I."/>
            <person name="Bouhouche K."/>
            <person name="Camara F."/>
            <person name="Duharcourt S."/>
            <person name="Guigo R."/>
            <person name="Gogendeau D."/>
            <person name="Katinka M."/>
            <person name="Keller A.-M."/>
            <person name="Kissmehl R."/>
            <person name="Klotz C."/>
            <person name="Koll F."/>
            <person name="Le Moue A."/>
            <person name="Lepere C."/>
            <person name="Malinsky S."/>
            <person name="Nowacki M."/>
            <person name="Nowak J.K."/>
            <person name="Plattner H."/>
            <person name="Poulain J."/>
            <person name="Ruiz F."/>
            <person name="Serrano V."/>
            <person name="Zagulski M."/>
            <person name="Dessen P."/>
            <person name="Betermier M."/>
            <person name="Weissenbach J."/>
            <person name="Scarpelli C."/>
            <person name="Schachter V."/>
            <person name="Sperling L."/>
            <person name="Meyer E."/>
            <person name="Cohen J."/>
            <person name="Wincker P."/>
        </authorList>
    </citation>
    <scope>NUCLEOTIDE SEQUENCE [LARGE SCALE GENOMIC DNA]</scope>
    <source>
        <strain evidence="2 3">Stock d4-2</strain>
    </source>
</reference>
<dbReference type="Pfam" id="PF01248">
    <property type="entry name" value="Ribosomal_L7Ae"/>
    <property type="match status" value="1"/>
</dbReference>
<proteinExistence type="predicted"/>
<dbReference type="InParanoid" id="A0EFR5"/>
<dbReference type="EMBL" id="CT868676">
    <property type="protein sequence ID" value="CAK94156.1"/>
    <property type="molecule type" value="Genomic_DNA"/>
</dbReference>
<dbReference type="KEGG" id="ptm:GSPATT00026479001"/>
<accession>A0EFR5</accession>
<dbReference type="STRING" id="5888.A0EFR5"/>